<protein>
    <submittedName>
        <fullName evidence="1">Uncharacterized protein</fullName>
    </submittedName>
</protein>
<reference evidence="1" key="1">
    <citation type="submission" date="2022-08" db="EMBL/GenBank/DDBJ databases">
        <title>Draft genome sequencing of Roseisolibacter agri AW1220.</title>
        <authorList>
            <person name="Tobiishi Y."/>
            <person name="Tonouchi A."/>
        </authorList>
    </citation>
    <scope>NUCLEOTIDE SEQUENCE</scope>
    <source>
        <strain evidence="1">AW1220</strain>
    </source>
</reference>
<dbReference type="AlphaFoldDB" id="A0AA37VEX6"/>
<evidence type="ECO:0000313" key="2">
    <source>
        <dbReference type="Proteomes" id="UP001161325"/>
    </source>
</evidence>
<dbReference type="EMBL" id="BRXS01000003">
    <property type="protein sequence ID" value="GLC25949.1"/>
    <property type="molecule type" value="Genomic_DNA"/>
</dbReference>
<keyword evidence="2" id="KW-1185">Reference proteome</keyword>
<name>A0AA37VEX6_9BACT</name>
<proteinExistence type="predicted"/>
<organism evidence="1 2">
    <name type="scientific">Roseisolibacter agri</name>
    <dbReference type="NCBI Taxonomy" id="2014610"/>
    <lineage>
        <taxon>Bacteria</taxon>
        <taxon>Pseudomonadati</taxon>
        <taxon>Gemmatimonadota</taxon>
        <taxon>Gemmatimonadia</taxon>
        <taxon>Gemmatimonadales</taxon>
        <taxon>Gemmatimonadaceae</taxon>
        <taxon>Roseisolibacter</taxon>
    </lineage>
</organism>
<gene>
    <name evidence="1" type="ORF">rosag_24620</name>
</gene>
<sequence length="483" mass="53809">MPQRPSGPTLTWKEKQALAAQQAQQALQQARGLAGAGVFIDADLEALRTLGGDALMRPIERQGAPRKALVGGVEHDVADLAIEQGTPEFWVRYLFDEIINDESKKALTAFTGRALLLDFYNRVFLRPDDFETRRYAIPRHGSVRAAYPPGNAGDVLLRSHLRAALDLGFDWMQWPADASGAKQSSLVASIEYMMEIQKKTVHTPLVWRTEDRRTMRELRTPGFTQQVTVDHRIKTLGMDQEWNPYSTQEVRGRLWYRRQNTDNCLYTGISVATNPYASIVFPKITLSPTSLAPVANAVLGALAGKKTVESALLEPNGEVKAPFAPYVARLELPNHEFKLVLYSRARTILMALEGKYLDTGKVQGLSGESFPEYGSLGIAGENIFAQVEFHRFFHSWRDDEGFTAFVNVAGCDIVSREAIVDCFHEAKAQTEYFAKVNTTYQNLVTGGPYGLTWAATGVGYNNVTPLHRNAVAAWVEGRRLTLR</sequence>
<dbReference type="RefSeq" id="WP_284350413.1">
    <property type="nucleotide sequence ID" value="NZ_BRXS01000003.1"/>
</dbReference>
<accession>A0AA37VEX6</accession>
<comment type="caution">
    <text evidence="1">The sequence shown here is derived from an EMBL/GenBank/DDBJ whole genome shotgun (WGS) entry which is preliminary data.</text>
</comment>
<dbReference type="Proteomes" id="UP001161325">
    <property type="component" value="Unassembled WGS sequence"/>
</dbReference>
<evidence type="ECO:0000313" key="1">
    <source>
        <dbReference type="EMBL" id="GLC25949.1"/>
    </source>
</evidence>